<name>A0A7D6ZDX7_9NOCA</name>
<evidence type="ECO:0000313" key="3">
    <source>
        <dbReference type="Proteomes" id="UP000515512"/>
    </source>
</evidence>
<organism evidence="2 3">
    <name type="scientific">Nocardia huaxiensis</name>
    <dbReference type="NCBI Taxonomy" id="2755382"/>
    <lineage>
        <taxon>Bacteria</taxon>
        <taxon>Bacillati</taxon>
        <taxon>Actinomycetota</taxon>
        <taxon>Actinomycetes</taxon>
        <taxon>Mycobacteriales</taxon>
        <taxon>Nocardiaceae</taxon>
        <taxon>Nocardia</taxon>
    </lineage>
</organism>
<proteinExistence type="predicted"/>
<keyword evidence="3" id="KW-1185">Reference proteome</keyword>
<dbReference type="RefSeq" id="WP_181578988.1">
    <property type="nucleotide sequence ID" value="NZ_CP059399.1"/>
</dbReference>
<keyword evidence="1" id="KW-0812">Transmembrane</keyword>
<evidence type="ECO:0000256" key="1">
    <source>
        <dbReference type="SAM" id="Phobius"/>
    </source>
</evidence>
<feature type="transmembrane region" description="Helical" evidence="1">
    <location>
        <begin position="198"/>
        <end position="218"/>
    </location>
</feature>
<protein>
    <submittedName>
        <fullName evidence="2">Uncharacterized protein</fullName>
    </submittedName>
</protein>
<dbReference type="KEGG" id="nhu:H0264_20200"/>
<feature type="transmembrane region" description="Helical" evidence="1">
    <location>
        <begin position="261"/>
        <end position="283"/>
    </location>
</feature>
<feature type="transmembrane region" description="Helical" evidence="1">
    <location>
        <begin position="163"/>
        <end position="186"/>
    </location>
</feature>
<dbReference type="AlphaFoldDB" id="A0A7D6ZDX7"/>
<accession>A0A7D6ZDX7</accession>
<feature type="transmembrane region" description="Helical" evidence="1">
    <location>
        <begin position="137"/>
        <end position="157"/>
    </location>
</feature>
<reference evidence="2 3" key="1">
    <citation type="submission" date="2020-07" db="EMBL/GenBank/DDBJ databases">
        <authorList>
            <person name="Zhuang K."/>
            <person name="Ran Y."/>
        </authorList>
    </citation>
    <scope>NUCLEOTIDE SEQUENCE [LARGE SCALE GENOMIC DNA]</scope>
    <source>
        <strain evidence="2 3">WCH-YHL-001</strain>
    </source>
</reference>
<sequence length="339" mass="39499">MSTQTPARPDDQAREEVSIAGWIARAVAVLIFLPPRLLWEGLKALWRAVVFTGRMIVAGLRYLRDRLLVPAGKLFWYWVIRPAWFFVKDYLWGLLIQQLLWGMILTPIGAFLLDFLLRPLRRAVEDWLWRKILRPAFAWFFTKALPAVADAIWRWLLRPIGLAVLWVVGAIAWAVKFLITWVLIWPVQTLWRTVIRPASSWIYTVVLAPSGRWFVRWIVHPLVRGVQATARAVVAALTFLGIWLVVWPLQQLWRWIVRPLLLLLVATAVIGWRGATYVVRVLVVTPCRYLYRTVLRPTGILLARAWEAMVQRPIRWTYRRVITPMNKWAADAIAMVFGR</sequence>
<dbReference type="Proteomes" id="UP000515512">
    <property type="component" value="Chromosome"/>
</dbReference>
<feature type="transmembrane region" description="Helical" evidence="1">
    <location>
        <begin position="99"/>
        <end position="117"/>
    </location>
</feature>
<keyword evidence="1" id="KW-0472">Membrane</keyword>
<gene>
    <name evidence="2" type="ORF">H0264_20200</name>
</gene>
<evidence type="ECO:0000313" key="2">
    <source>
        <dbReference type="EMBL" id="QLY27780.1"/>
    </source>
</evidence>
<keyword evidence="1" id="KW-1133">Transmembrane helix</keyword>
<feature type="transmembrane region" description="Helical" evidence="1">
    <location>
        <begin position="230"/>
        <end position="249"/>
    </location>
</feature>
<dbReference type="EMBL" id="CP059399">
    <property type="protein sequence ID" value="QLY27780.1"/>
    <property type="molecule type" value="Genomic_DNA"/>
</dbReference>